<keyword evidence="1" id="KW-0472">Membrane</keyword>
<dbReference type="EMBL" id="JAYMYS010000003">
    <property type="protein sequence ID" value="KAK7398923.1"/>
    <property type="molecule type" value="Genomic_DNA"/>
</dbReference>
<keyword evidence="1" id="KW-0812">Transmembrane</keyword>
<dbReference type="Proteomes" id="UP001386955">
    <property type="component" value="Unassembled WGS sequence"/>
</dbReference>
<accession>A0AAN9SQU3</accession>
<evidence type="ECO:0000313" key="2">
    <source>
        <dbReference type="EMBL" id="KAK7398923.1"/>
    </source>
</evidence>
<reference evidence="2 3" key="1">
    <citation type="submission" date="2024-01" db="EMBL/GenBank/DDBJ databases">
        <title>The genomes of 5 underutilized Papilionoideae crops provide insights into root nodulation and disease resistanc.</title>
        <authorList>
            <person name="Jiang F."/>
        </authorList>
    </citation>
    <scope>NUCLEOTIDE SEQUENCE [LARGE SCALE GENOMIC DNA]</scope>
    <source>
        <strain evidence="2">DUOXIRENSHENG_FW03</strain>
        <tissue evidence="2">Leaves</tissue>
    </source>
</reference>
<proteinExistence type="predicted"/>
<sequence length="137" mass="14535">MVVRPSGEVDLAGGSSLTTAMLAFAVIATPSLAMVSTSSSGKSAGVTPSHGQMVYHYHKEQVTWLDHYTVTPEASSLWNAMKVSITVMSGVPGEAIFKSKVPNEVVRCACLGDESDNYGDERSAWSKVSDEVVKVPV</sequence>
<protein>
    <submittedName>
        <fullName evidence="2">Uncharacterized protein</fullName>
    </submittedName>
</protein>
<evidence type="ECO:0000256" key="1">
    <source>
        <dbReference type="SAM" id="Phobius"/>
    </source>
</evidence>
<evidence type="ECO:0000313" key="3">
    <source>
        <dbReference type="Proteomes" id="UP001386955"/>
    </source>
</evidence>
<keyword evidence="3" id="KW-1185">Reference proteome</keyword>
<name>A0AAN9SQU3_PSOTE</name>
<gene>
    <name evidence="2" type="ORF">VNO78_10097</name>
</gene>
<feature type="transmembrane region" description="Helical" evidence="1">
    <location>
        <begin position="12"/>
        <end position="35"/>
    </location>
</feature>
<organism evidence="2 3">
    <name type="scientific">Psophocarpus tetragonolobus</name>
    <name type="common">Winged bean</name>
    <name type="synonym">Dolichos tetragonolobus</name>
    <dbReference type="NCBI Taxonomy" id="3891"/>
    <lineage>
        <taxon>Eukaryota</taxon>
        <taxon>Viridiplantae</taxon>
        <taxon>Streptophyta</taxon>
        <taxon>Embryophyta</taxon>
        <taxon>Tracheophyta</taxon>
        <taxon>Spermatophyta</taxon>
        <taxon>Magnoliopsida</taxon>
        <taxon>eudicotyledons</taxon>
        <taxon>Gunneridae</taxon>
        <taxon>Pentapetalae</taxon>
        <taxon>rosids</taxon>
        <taxon>fabids</taxon>
        <taxon>Fabales</taxon>
        <taxon>Fabaceae</taxon>
        <taxon>Papilionoideae</taxon>
        <taxon>50 kb inversion clade</taxon>
        <taxon>NPAAA clade</taxon>
        <taxon>indigoferoid/millettioid clade</taxon>
        <taxon>Phaseoleae</taxon>
        <taxon>Psophocarpus</taxon>
    </lineage>
</organism>
<dbReference type="AlphaFoldDB" id="A0AAN9SQU3"/>
<keyword evidence="1" id="KW-1133">Transmembrane helix</keyword>
<comment type="caution">
    <text evidence="2">The sequence shown here is derived from an EMBL/GenBank/DDBJ whole genome shotgun (WGS) entry which is preliminary data.</text>
</comment>